<evidence type="ECO:0000313" key="3">
    <source>
        <dbReference type="EMBL" id="KHN48822.1"/>
    </source>
</evidence>
<sequence>MMRLSQKLVENGCKVIVVNTDYDHKRVVSSMGEQQHSLDESLLKFVSIPDGLGPDDDRNDMGKVGEAMMNIWPPMLEKLIEDIHLKGDNRISLIIAELCMGWALDVGTKFGIKGTLLWPASAALFALVYNLPKLIDDGIIDSDGGLTPTTKKTIHISQGMAEMDPETFFWFNMGDTVNRTTVLKYLMQCTQRLNLAEWWLCNTANELEDGPLSSIPKLVPIGPLLTSHDDTIATTKSIGQYWEEDLSCMSWLDQQPRDSVLYVAFGSFTHFDQNQFNELALGLDLTNRPFLWVVRQDNKRVYPNAFLGSKGKIVGWAPQQKVLSHPAVACFVTHCGWNSILEGLSNGVPFLCLPYVGDHIYNKTYICDELKVGLGFDSEKNGLVSRMELKRKVEHLLSDENMKSRSLELKEKVMNTIAEGGQSLENLNSFVKWVKELGSTFYA</sequence>
<dbReference type="AlphaFoldDB" id="A0A0B2SX41"/>
<dbReference type="FunFam" id="3.40.50.2000:FF:000061">
    <property type="entry name" value="UDP-glycosyltransferase 83A1"/>
    <property type="match status" value="1"/>
</dbReference>
<dbReference type="Pfam" id="PF00201">
    <property type="entry name" value="UDPGT"/>
    <property type="match status" value="1"/>
</dbReference>
<dbReference type="CDD" id="cd03784">
    <property type="entry name" value="GT1_Gtf-like"/>
    <property type="match status" value="1"/>
</dbReference>
<dbReference type="FunFam" id="3.40.50.2000:FF:000108">
    <property type="entry name" value="UDP-glycosyltransferase 83A1"/>
    <property type="match status" value="1"/>
</dbReference>
<dbReference type="GO" id="GO:0047215">
    <property type="term" value="F:indole-3-acetate beta-glucosyltransferase activity"/>
    <property type="evidence" value="ECO:0007669"/>
    <property type="project" value="UniProtKB-EC"/>
</dbReference>
<organism evidence="3">
    <name type="scientific">Glycine soja</name>
    <name type="common">Wild soybean</name>
    <dbReference type="NCBI Taxonomy" id="3848"/>
    <lineage>
        <taxon>Eukaryota</taxon>
        <taxon>Viridiplantae</taxon>
        <taxon>Streptophyta</taxon>
        <taxon>Embryophyta</taxon>
        <taxon>Tracheophyta</taxon>
        <taxon>Spermatophyta</taxon>
        <taxon>Magnoliopsida</taxon>
        <taxon>eudicotyledons</taxon>
        <taxon>Gunneridae</taxon>
        <taxon>Pentapetalae</taxon>
        <taxon>rosids</taxon>
        <taxon>fabids</taxon>
        <taxon>Fabales</taxon>
        <taxon>Fabaceae</taxon>
        <taxon>Papilionoideae</taxon>
        <taxon>50 kb inversion clade</taxon>
        <taxon>NPAAA clade</taxon>
        <taxon>indigoferoid/millettioid clade</taxon>
        <taxon>Phaseoleae</taxon>
        <taxon>Glycine</taxon>
        <taxon>Glycine subgen. Soja</taxon>
    </lineage>
</organism>
<accession>A0A0B2SX41</accession>
<evidence type="ECO:0000256" key="1">
    <source>
        <dbReference type="ARBA" id="ARBA00009995"/>
    </source>
</evidence>
<comment type="similarity">
    <text evidence="1">Belongs to the UDP-glycosyltransferase family.</text>
</comment>
<dbReference type="EC" id="2.4.1.121" evidence="3"/>
<dbReference type="PANTHER" id="PTHR11926">
    <property type="entry name" value="GLUCOSYL/GLUCURONOSYL TRANSFERASES"/>
    <property type="match status" value="1"/>
</dbReference>
<keyword evidence="2 3" id="KW-0808">Transferase</keyword>
<gene>
    <name evidence="3" type="ORF">glysoja_030592</name>
</gene>
<dbReference type="EMBL" id="KN639308">
    <property type="protein sequence ID" value="KHN48822.1"/>
    <property type="molecule type" value="Genomic_DNA"/>
</dbReference>
<proteinExistence type="inferred from homology"/>
<reference evidence="3" key="1">
    <citation type="submission" date="2014-07" db="EMBL/GenBank/DDBJ databases">
        <title>Identification of a novel salt tolerance gene in wild soybean by whole-genome sequencing.</title>
        <authorList>
            <person name="Lam H.-M."/>
            <person name="Qi X."/>
            <person name="Li M.-W."/>
            <person name="Liu X."/>
            <person name="Xie M."/>
            <person name="Ni M."/>
            <person name="Xu X."/>
        </authorList>
    </citation>
    <scope>NUCLEOTIDE SEQUENCE [LARGE SCALE GENOMIC DNA]</scope>
    <source>
        <tissue evidence="3">Root</tissue>
    </source>
</reference>
<dbReference type="SUPFAM" id="SSF53756">
    <property type="entry name" value="UDP-Glycosyltransferase/glycogen phosphorylase"/>
    <property type="match status" value="1"/>
</dbReference>
<protein>
    <submittedName>
        <fullName evidence="3">UDP-glycosyltransferase 83A1</fullName>
        <ecNumber evidence="3">2.4.1.121</ecNumber>
    </submittedName>
</protein>
<dbReference type="Gene3D" id="3.40.50.2000">
    <property type="entry name" value="Glycogen Phosphorylase B"/>
    <property type="match status" value="2"/>
</dbReference>
<evidence type="ECO:0000256" key="2">
    <source>
        <dbReference type="ARBA" id="ARBA00022679"/>
    </source>
</evidence>
<dbReference type="InterPro" id="IPR002213">
    <property type="entry name" value="UDP_glucos_trans"/>
</dbReference>
<dbReference type="GO" id="GO:0080043">
    <property type="term" value="F:quercetin 3-O-glucosyltransferase activity"/>
    <property type="evidence" value="ECO:0007669"/>
    <property type="project" value="TreeGrafter"/>
</dbReference>
<dbReference type="PANTHER" id="PTHR11926:SF1530">
    <property type="entry name" value="EF-HAND DOMAIN-CONTAINING PROTEIN"/>
    <property type="match status" value="1"/>
</dbReference>
<dbReference type="GO" id="GO:0080044">
    <property type="term" value="F:quercetin 7-O-glucosyltransferase activity"/>
    <property type="evidence" value="ECO:0007669"/>
    <property type="project" value="TreeGrafter"/>
</dbReference>
<name>A0A0B2SX41_GLYSO</name>
<keyword evidence="3" id="KW-0328">Glycosyltransferase</keyword>
<dbReference type="Proteomes" id="UP000053555">
    <property type="component" value="Unassembled WGS sequence"/>
</dbReference>